<accession>A0A644T084</accession>
<evidence type="ECO:0000313" key="1">
    <source>
        <dbReference type="EMBL" id="MPL60360.1"/>
    </source>
</evidence>
<comment type="caution">
    <text evidence="1">The sequence shown here is derived from an EMBL/GenBank/DDBJ whole genome shotgun (WGS) entry which is preliminary data.</text>
</comment>
<sequence length="154" mass="17374">MNIDQILEELESLLVDSSRVPFTNKRVIEEDDLAKIIDGLREAFPQDLADAKHIIKERHRILEEAQKEGQSIVDQAKNYVLKLTDENMITQQAQENAGVIVAEAQKAASNLQTDAIVYADDVFKHLEANLEKALEVVRAGHNELYQHSQKNQAS</sequence>
<dbReference type="AlphaFoldDB" id="A0A644T084"/>
<evidence type="ECO:0008006" key="2">
    <source>
        <dbReference type="Google" id="ProtNLM"/>
    </source>
</evidence>
<dbReference type="EMBL" id="VSSQ01000012">
    <property type="protein sequence ID" value="MPL60360.1"/>
    <property type="molecule type" value="Genomic_DNA"/>
</dbReference>
<reference evidence="1" key="1">
    <citation type="submission" date="2019-08" db="EMBL/GenBank/DDBJ databases">
        <authorList>
            <person name="Kucharzyk K."/>
            <person name="Murdoch R.W."/>
            <person name="Higgins S."/>
            <person name="Loffler F."/>
        </authorList>
    </citation>
    <scope>NUCLEOTIDE SEQUENCE</scope>
</reference>
<gene>
    <name evidence="1" type="ORF">SDC9_05921</name>
</gene>
<organism evidence="1">
    <name type="scientific">bioreactor metagenome</name>
    <dbReference type="NCBI Taxonomy" id="1076179"/>
    <lineage>
        <taxon>unclassified sequences</taxon>
        <taxon>metagenomes</taxon>
        <taxon>ecological metagenomes</taxon>
    </lineage>
</organism>
<name>A0A644T084_9ZZZZ</name>
<protein>
    <recommendedName>
        <fullName evidence="2">ATPase</fullName>
    </recommendedName>
</protein>
<proteinExistence type="predicted"/>